<dbReference type="EMBL" id="PISP01000004">
    <property type="protein sequence ID" value="PKD42915.1"/>
    <property type="molecule type" value="Genomic_DNA"/>
</dbReference>
<feature type="chain" id="PRO_5014657808" evidence="1">
    <location>
        <begin position="28"/>
        <end position="110"/>
    </location>
</feature>
<reference evidence="2 3" key="1">
    <citation type="submission" date="2017-11" db="EMBL/GenBank/DDBJ databases">
        <title>Rhodohalobacter 15182 sp. nov., isolated from a salt lake.</title>
        <authorList>
            <person name="Han S."/>
        </authorList>
    </citation>
    <scope>NUCLEOTIDE SEQUENCE [LARGE SCALE GENOMIC DNA]</scope>
    <source>
        <strain evidence="2 3">15182</strain>
    </source>
</reference>
<dbReference type="RefSeq" id="WP_101073968.1">
    <property type="nucleotide sequence ID" value="NZ_PISP01000004.1"/>
</dbReference>
<organism evidence="2 3">
    <name type="scientific">Rhodohalobacter barkolensis</name>
    <dbReference type="NCBI Taxonomy" id="2053187"/>
    <lineage>
        <taxon>Bacteria</taxon>
        <taxon>Pseudomonadati</taxon>
        <taxon>Balneolota</taxon>
        <taxon>Balneolia</taxon>
        <taxon>Balneolales</taxon>
        <taxon>Balneolaceae</taxon>
        <taxon>Rhodohalobacter</taxon>
    </lineage>
</organism>
<dbReference type="PROSITE" id="PS51257">
    <property type="entry name" value="PROKAR_LIPOPROTEIN"/>
    <property type="match status" value="1"/>
</dbReference>
<keyword evidence="3" id="KW-1185">Reference proteome</keyword>
<comment type="caution">
    <text evidence="2">The sequence shown here is derived from an EMBL/GenBank/DDBJ whole genome shotgun (WGS) entry which is preliminary data.</text>
</comment>
<name>A0A2N0VFG1_9BACT</name>
<proteinExistence type="predicted"/>
<protein>
    <submittedName>
        <fullName evidence="2">Uncharacterized protein</fullName>
    </submittedName>
</protein>
<dbReference type="AlphaFoldDB" id="A0A2N0VFG1"/>
<feature type="signal peptide" evidence="1">
    <location>
        <begin position="1"/>
        <end position="27"/>
    </location>
</feature>
<keyword evidence="1" id="KW-0732">Signal</keyword>
<evidence type="ECO:0000256" key="1">
    <source>
        <dbReference type="SAM" id="SignalP"/>
    </source>
</evidence>
<accession>A0A2N0VFG1</accession>
<sequence>MKGFLIKQTLLTVFGFAALCLITTSCSDTSTSVLPIEDELKQLDIIERVSVRTDNSITTYNSGEDYSLTEVNDGYLLLKFDRNVTIHSFNLVNAREKSIQHDRNSVILYY</sequence>
<evidence type="ECO:0000313" key="2">
    <source>
        <dbReference type="EMBL" id="PKD42915.1"/>
    </source>
</evidence>
<gene>
    <name evidence="2" type="ORF">CWD77_12745</name>
</gene>
<dbReference type="Proteomes" id="UP000233398">
    <property type="component" value="Unassembled WGS sequence"/>
</dbReference>
<evidence type="ECO:0000313" key="3">
    <source>
        <dbReference type="Proteomes" id="UP000233398"/>
    </source>
</evidence>